<protein>
    <submittedName>
        <fullName evidence="1">Uncharacterized protein</fullName>
    </submittedName>
</protein>
<accession>A0AAE7XN15</accession>
<sequence length="93" mass="10900">MFLAWLKYLRSKRNNQFMIEVTAAIGKLDQRDRDLLCRAFNLPASDDGLLTLSNMKRKQLAVQCNQYYTRVSGNKWSVYEAFRKVIHVVRTGK</sequence>
<gene>
    <name evidence="1" type="ORF">pEaSNUABM2_00267</name>
</gene>
<dbReference type="EMBL" id="MZ443786">
    <property type="protein sequence ID" value="QZE59511.1"/>
    <property type="molecule type" value="Genomic_DNA"/>
</dbReference>
<proteinExistence type="predicted"/>
<reference evidence="1 2" key="1">
    <citation type="submission" date="2021-06" db="EMBL/GenBank/DDBJ databases">
        <title>Complete genome sequence of Erwinia phage pEa_SNUABM_2.</title>
        <authorList>
            <person name="Kim S.G."/>
            <person name="Park S.C."/>
        </authorList>
    </citation>
    <scope>NUCLEOTIDE SEQUENCE [LARGE SCALE GENOMIC DNA]</scope>
</reference>
<evidence type="ECO:0000313" key="1">
    <source>
        <dbReference type="EMBL" id="QZE59511.1"/>
    </source>
</evidence>
<keyword evidence="2" id="KW-1185">Reference proteome</keyword>
<name>A0AAE7XN15_9CAUD</name>
<evidence type="ECO:0000313" key="2">
    <source>
        <dbReference type="Proteomes" id="UP000827974"/>
    </source>
</evidence>
<dbReference type="Proteomes" id="UP000827974">
    <property type="component" value="Segment"/>
</dbReference>
<organism evidence="1 2">
    <name type="scientific">Erwinia phage pEa_SNUABM_2</name>
    <dbReference type="NCBI Taxonomy" id="2869547"/>
    <lineage>
        <taxon>Viruses</taxon>
        <taxon>Duplodnaviria</taxon>
        <taxon>Heunggongvirae</taxon>
        <taxon>Uroviricota</taxon>
        <taxon>Caudoviricetes</taxon>
        <taxon>Alexandravirus</taxon>
        <taxon>Alexandravirus SNUABM2</taxon>
    </lineage>
</organism>